<dbReference type="EMBL" id="BEXD01003974">
    <property type="protein sequence ID" value="GBC04908.1"/>
    <property type="molecule type" value="Genomic_DNA"/>
</dbReference>
<feature type="region of interest" description="Disordered" evidence="1">
    <location>
        <begin position="79"/>
        <end position="154"/>
    </location>
</feature>
<feature type="compositionally biased region" description="Polar residues" evidence="1">
    <location>
        <begin position="109"/>
        <end position="122"/>
    </location>
</feature>
<feature type="compositionally biased region" description="Low complexity" evidence="1">
    <location>
        <begin position="289"/>
        <end position="302"/>
    </location>
</feature>
<accession>A0A2Z6RPE1</accession>
<keyword evidence="3" id="KW-1185">Reference proteome</keyword>
<dbReference type="AlphaFoldDB" id="A0A2Z6RPE1"/>
<dbReference type="Proteomes" id="UP000247702">
    <property type="component" value="Unassembled WGS sequence"/>
</dbReference>
<reference evidence="2 3" key="1">
    <citation type="submission" date="2017-11" db="EMBL/GenBank/DDBJ databases">
        <title>The genome of Rhizophagus clarus HR1 reveals common genetic basis of auxotrophy among arbuscular mycorrhizal fungi.</title>
        <authorList>
            <person name="Kobayashi Y."/>
        </authorList>
    </citation>
    <scope>NUCLEOTIDE SEQUENCE [LARGE SCALE GENOMIC DNA]</scope>
    <source>
        <strain evidence="2 3">HR1</strain>
    </source>
</reference>
<feature type="compositionally biased region" description="Basic residues" evidence="1">
    <location>
        <begin position="96"/>
        <end position="107"/>
    </location>
</feature>
<name>A0A2Z6RPE1_9GLOM</name>
<proteinExistence type="predicted"/>
<evidence type="ECO:0000256" key="1">
    <source>
        <dbReference type="SAM" id="MobiDB-lite"/>
    </source>
</evidence>
<feature type="region of interest" description="Disordered" evidence="1">
    <location>
        <begin position="276"/>
        <end position="351"/>
    </location>
</feature>
<gene>
    <name evidence="2" type="ORF">RclHR1_05930018</name>
</gene>
<comment type="caution">
    <text evidence="2">The sequence shown here is derived from an EMBL/GenBank/DDBJ whole genome shotgun (WGS) entry which is preliminary data.</text>
</comment>
<organism evidence="2 3">
    <name type="scientific">Rhizophagus clarus</name>
    <dbReference type="NCBI Taxonomy" id="94130"/>
    <lineage>
        <taxon>Eukaryota</taxon>
        <taxon>Fungi</taxon>
        <taxon>Fungi incertae sedis</taxon>
        <taxon>Mucoromycota</taxon>
        <taxon>Glomeromycotina</taxon>
        <taxon>Glomeromycetes</taxon>
        <taxon>Glomerales</taxon>
        <taxon>Glomeraceae</taxon>
        <taxon>Rhizophagus</taxon>
    </lineage>
</organism>
<evidence type="ECO:0000313" key="2">
    <source>
        <dbReference type="EMBL" id="GBC04908.1"/>
    </source>
</evidence>
<sequence length="351" mass="39521">MDYSLEIFGFILTLSRRVSSSAWTYILIENNITDASDEPPITISSSSTAANKSKLIITPQAPEEEMDISFTEEDQLAPKLLITNNDQPKMDSSTKKDKKKRKKKKSAKNQLTGASQVTQPIPSSSSSNFPILEESKPIPSSTQEKGKSLKRKDKIPDIYGEDEANYIVTGYQPSPILKAFLASWSLKEWKERKQYQVVINNLLDDINTATLALKKNISSLIQRDIYMFKEIKFPDGSRKIIGYLSIWDSMKDCIDTPMIWNGTLLTWSRHLGPSNNKATYKNKKEIKTSKQSNTNNYSQNSSHKPKTVGTDANHIPISNRKDSKQTKKTKKNPSISQSTSDSTKKSSPKKT</sequence>
<protein>
    <submittedName>
        <fullName evidence="2">Uncharacterized protein</fullName>
    </submittedName>
</protein>
<evidence type="ECO:0000313" key="3">
    <source>
        <dbReference type="Proteomes" id="UP000247702"/>
    </source>
</evidence>